<reference evidence="1" key="1">
    <citation type="submission" date="2014-11" db="EMBL/GenBank/DDBJ databases">
        <authorList>
            <person name="Amaro Gonzalez C."/>
        </authorList>
    </citation>
    <scope>NUCLEOTIDE SEQUENCE</scope>
</reference>
<proteinExistence type="predicted"/>
<reference evidence="1" key="2">
    <citation type="journal article" date="2015" name="Fish Shellfish Immunol.">
        <title>Early steps in the European eel (Anguilla anguilla)-Vibrio vulnificus interaction in the gills: Role of the RtxA13 toxin.</title>
        <authorList>
            <person name="Callol A."/>
            <person name="Pajuelo D."/>
            <person name="Ebbesson L."/>
            <person name="Teles M."/>
            <person name="MacKenzie S."/>
            <person name="Amaro C."/>
        </authorList>
    </citation>
    <scope>NUCLEOTIDE SEQUENCE</scope>
</reference>
<accession>A0A0E9WA91</accession>
<sequence>MCSYRLIGSPGHRPKTTPFTDQQERCALLSPLDVSTCSKCIINVVSRRPACTVSPTGDSEQTAVFNT</sequence>
<evidence type="ECO:0000313" key="1">
    <source>
        <dbReference type="EMBL" id="JAH87252.1"/>
    </source>
</evidence>
<dbReference type="EMBL" id="GBXM01021325">
    <property type="protein sequence ID" value="JAH87252.1"/>
    <property type="molecule type" value="Transcribed_RNA"/>
</dbReference>
<protein>
    <submittedName>
        <fullName evidence="1">Uncharacterized protein</fullName>
    </submittedName>
</protein>
<dbReference type="AlphaFoldDB" id="A0A0E9WA91"/>
<organism evidence="1">
    <name type="scientific">Anguilla anguilla</name>
    <name type="common">European freshwater eel</name>
    <name type="synonym">Muraena anguilla</name>
    <dbReference type="NCBI Taxonomy" id="7936"/>
    <lineage>
        <taxon>Eukaryota</taxon>
        <taxon>Metazoa</taxon>
        <taxon>Chordata</taxon>
        <taxon>Craniata</taxon>
        <taxon>Vertebrata</taxon>
        <taxon>Euteleostomi</taxon>
        <taxon>Actinopterygii</taxon>
        <taxon>Neopterygii</taxon>
        <taxon>Teleostei</taxon>
        <taxon>Anguilliformes</taxon>
        <taxon>Anguillidae</taxon>
        <taxon>Anguilla</taxon>
    </lineage>
</organism>
<name>A0A0E9WA91_ANGAN</name>